<dbReference type="PANTHER" id="PTHR31776">
    <property type="entry name" value="ALPHA-L-ARABINOFURANOSIDASE 1"/>
    <property type="match status" value="1"/>
</dbReference>
<dbReference type="SUPFAM" id="SSF49785">
    <property type="entry name" value="Galactose-binding domain-like"/>
    <property type="match status" value="1"/>
</dbReference>
<keyword evidence="7" id="KW-1133">Transmembrane helix</keyword>
<dbReference type="EMBL" id="OZ020113">
    <property type="protein sequence ID" value="CAK9266158.1"/>
    <property type="molecule type" value="Genomic_DNA"/>
</dbReference>
<dbReference type="InterPro" id="IPR055235">
    <property type="entry name" value="ASD1_cat"/>
</dbReference>
<dbReference type="Gene3D" id="2.60.40.1180">
    <property type="entry name" value="Golgi alpha-mannosidase II"/>
    <property type="match status" value="1"/>
</dbReference>
<organism evidence="9 10">
    <name type="scientific">Sphagnum jensenii</name>
    <dbReference type="NCBI Taxonomy" id="128206"/>
    <lineage>
        <taxon>Eukaryota</taxon>
        <taxon>Viridiplantae</taxon>
        <taxon>Streptophyta</taxon>
        <taxon>Embryophyta</taxon>
        <taxon>Bryophyta</taxon>
        <taxon>Sphagnophytina</taxon>
        <taxon>Sphagnopsida</taxon>
        <taxon>Sphagnales</taxon>
        <taxon>Sphagnaceae</taxon>
        <taxon>Sphagnum</taxon>
    </lineage>
</organism>
<keyword evidence="10" id="KW-1185">Reference proteome</keyword>
<dbReference type="EC" id="3.2.1.55" evidence="3"/>
<dbReference type="Gene3D" id="3.20.20.80">
    <property type="entry name" value="Glycosidases"/>
    <property type="match status" value="1"/>
</dbReference>
<evidence type="ECO:0000259" key="8">
    <source>
        <dbReference type="SMART" id="SM00813"/>
    </source>
</evidence>
<dbReference type="PANTHER" id="PTHR31776:SF0">
    <property type="entry name" value="ALPHA-L-ARABINOFURANOSIDASE 1"/>
    <property type="match status" value="1"/>
</dbReference>
<dbReference type="InterPro" id="IPR010720">
    <property type="entry name" value="Alpha-L-AF_C"/>
</dbReference>
<protein>
    <recommendedName>
        <fullName evidence="3">non-reducing end alpha-L-arabinofuranosidase</fullName>
        <ecNumber evidence="3">3.2.1.55</ecNumber>
    </recommendedName>
</protein>
<keyword evidence="5" id="KW-0378">Hydrolase</keyword>
<evidence type="ECO:0000256" key="3">
    <source>
        <dbReference type="ARBA" id="ARBA00012670"/>
    </source>
</evidence>
<evidence type="ECO:0000256" key="5">
    <source>
        <dbReference type="ARBA" id="ARBA00022801"/>
    </source>
</evidence>
<reference evidence="9" key="1">
    <citation type="submission" date="2024-02" db="EMBL/GenBank/DDBJ databases">
        <authorList>
            <consortium name="ELIXIR-Norway"/>
            <consortium name="Elixir Norway"/>
        </authorList>
    </citation>
    <scope>NUCLEOTIDE SEQUENCE</scope>
</reference>
<accession>A0ABP0WKD3</accession>
<dbReference type="Pfam" id="PF22848">
    <property type="entry name" value="ASD1_dom"/>
    <property type="match status" value="1"/>
</dbReference>
<dbReference type="Proteomes" id="UP001497444">
    <property type="component" value="Chromosome 18"/>
</dbReference>
<dbReference type="SUPFAM" id="SSF51445">
    <property type="entry name" value="(Trans)glycosidases"/>
    <property type="match status" value="1"/>
</dbReference>
<dbReference type="Pfam" id="PF06964">
    <property type="entry name" value="Alpha-L-AF_C"/>
    <property type="match status" value="1"/>
</dbReference>
<comment type="catalytic activity">
    <reaction evidence="1">
        <text>Hydrolysis of terminal non-reducing alpha-L-arabinofuranoside residues in alpha-L-arabinosides.</text>
        <dbReference type="EC" id="3.2.1.55"/>
    </reaction>
</comment>
<evidence type="ECO:0000313" key="9">
    <source>
        <dbReference type="EMBL" id="CAK9266158.1"/>
    </source>
</evidence>
<evidence type="ECO:0000313" key="10">
    <source>
        <dbReference type="Proteomes" id="UP001497444"/>
    </source>
</evidence>
<evidence type="ECO:0000256" key="1">
    <source>
        <dbReference type="ARBA" id="ARBA00001462"/>
    </source>
</evidence>
<keyword evidence="7" id="KW-0812">Transmembrane</keyword>
<evidence type="ECO:0000256" key="2">
    <source>
        <dbReference type="ARBA" id="ARBA00007186"/>
    </source>
</evidence>
<keyword evidence="4" id="KW-0732">Signal</keyword>
<evidence type="ECO:0000256" key="4">
    <source>
        <dbReference type="ARBA" id="ARBA00022729"/>
    </source>
</evidence>
<proteinExistence type="inferred from homology"/>
<evidence type="ECO:0000256" key="7">
    <source>
        <dbReference type="SAM" id="Phobius"/>
    </source>
</evidence>
<keyword evidence="7" id="KW-0472">Membrane</keyword>
<dbReference type="InterPro" id="IPR051563">
    <property type="entry name" value="Glycosyl_Hydrolase_51"/>
</dbReference>
<feature type="transmembrane region" description="Helical" evidence="7">
    <location>
        <begin position="12"/>
        <end position="31"/>
    </location>
</feature>
<comment type="similarity">
    <text evidence="2">Belongs to the glycosyl hydrolase 51 family.</text>
</comment>
<dbReference type="Gene3D" id="2.60.120.260">
    <property type="entry name" value="Galactose-binding domain-like"/>
    <property type="match status" value="1"/>
</dbReference>
<feature type="domain" description="Alpha-L-arabinofuranosidase C-terminal" evidence="8">
    <location>
        <begin position="475"/>
        <end position="666"/>
    </location>
</feature>
<dbReference type="InterPro" id="IPR008979">
    <property type="entry name" value="Galactose-bd-like_sf"/>
</dbReference>
<dbReference type="InterPro" id="IPR017853">
    <property type="entry name" value="GH"/>
</dbReference>
<dbReference type="InterPro" id="IPR013780">
    <property type="entry name" value="Glyco_hydro_b"/>
</dbReference>
<sequence length="681" mass="74946">MLELGASNGRVLQLSGLILGVLCFVLVLSYASNHMLPAYTQTNPTVTFTVDASISSGHRIPSTLFGLFFEEINHAGTGGLWAELVQNRGFEAGGLNTPSDIRPWVAVGTETQVLLGTDRSSPFVKNPVALRVAILCDAEDSSSSNQCPHRGVGVSNPGFWGMDIREGATYTVKFWLRSTASLSLSVSFTSADGSQTLAQETVEVDSKTCHTWLNQSLELKATASDHYARLSLTSRNRSVFWLDQVSAMPTDTFKGHGFRKELALMLADLKPGFFRFPGGCFVEGDRLINSFRWRETVGPYEERPGHYGDVWNYWTDDGFGFFEGLQLAEDLGALPIWVFNNGISHQESVPTELIGAYVLDTLDGIEFARGPLNSTWGALRSQMGHPDPFDLRYLAIGNEDCWKPYYRGNYMKFYEAIKAKYPDMQLISNCDGSKSALDHPADLYDYHVYTSANNLFAMRHQFDDTSRYGPKVFVSEYAVTGNDAGRGSFLAGLAEAGFLIGIELNSDVVSLASYAPLFVNNNDRRWNPDAIVFDSWQHYGTPGYWMQQFFKHSNNASLLFSTVQADAATNNVLIMSALRAKNDSTGSDYLVIKAVNYGGTALNLQLVITNMPSSDKIQALDSSMTVLTSGNLMDENSFFQPTKVVPTVSKAETAGPNMRLTLPAFSIMALQLGLSSMDADM</sequence>
<evidence type="ECO:0000256" key="6">
    <source>
        <dbReference type="ARBA" id="ARBA00023180"/>
    </source>
</evidence>
<name>A0ABP0WKD3_9BRYO</name>
<gene>
    <name evidence="9" type="ORF">CSSPJE1EN1_LOCUS11636</name>
</gene>
<keyword evidence="6" id="KW-0325">Glycoprotein</keyword>
<dbReference type="SMART" id="SM00813">
    <property type="entry name" value="Alpha-L-AF_C"/>
    <property type="match status" value="1"/>
</dbReference>